<evidence type="ECO:0000256" key="1">
    <source>
        <dbReference type="SAM" id="MobiDB-lite"/>
    </source>
</evidence>
<dbReference type="AlphaFoldDB" id="A0AAV4GR25"/>
<dbReference type="EMBL" id="BMAT01005133">
    <property type="protein sequence ID" value="GFR88024.1"/>
    <property type="molecule type" value="Genomic_DNA"/>
</dbReference>
<reference evidence="2 3" key="1">
    <citation type="journal article" date="2021" name="Elife">
        <title>Chloroplast acquisition without the gene transfer in kleptoplastic sea slugs, Plakobranchus ocellatus.</title>
        <authorList>
            <person name="Maeda T."/>
            <person name="Takahashi S."/>
            <person name="Yoshida T."/>
            <person name="Shimamura S."/>
            <person name="Takaki Y."/>
            <person name="Nagai Y."/>
            <person name="Toyoda A."/>
            <person name="Suzuki Y."/>
            <person name="Arimoto A."/>
            <person name="Ishii H."/>
            <person name="Satoh N."/>
            <person name="Nishiyama T."/>
            <person name="Hasebe M."/>
            <person name="Maruyama T."/>
            <person name="Minagawa J."/>
            <person name="Obokata J."/>
            <person name="Shigenobu S."/>
        </authorList>
    </citation>
    <scope>NUCLEOTIDE SEQUENCE [LARGE SCALE GENOMIC DNA]</scope>
</reference>
<protein>
    <submittedName>
        <fullName evidence="2">Uncharacterized protein</fullName>
    </submittedName>
</protein>
<proteinExistence type="predicted"/>
<organism evidence="2 3">
    <name type="scientific">Elysia marginata</name>
    <dbReference type="NCBI Taxonomy" id="1093978"/>
    <lineage>
        <taxon>Eukaryota</taxon>
        <taxon>Metazoa</taxon>
        <taxon>Spiralia</taxon>
        <taxon>Lophotrochozoa</taxon>
        <taxon>Mollusca</taxon>
        <taxon>Gastropoda</taxon>
        <taxon>Heterobranchia</taxon>
        <taxon>Euthyneura</taxon>
        <taxon>Panpulmonata</taxon>
        <taxon>Sacoglossa</taxon>
        <taxon>Placobranchoidea</taxon>
        <taxon>Plakobranchidae</taxon>
        <taxon>Elysia</taxon>
    </lineage>
</organism>
<comment type="caution">
    <text evidence="2">The sequence shown here is derived from an EMBL/GenBank/DDBJ whole genome shotgun (WGS) entry which is preliminary data.</text>
</comment>
<feature type="region of interest" description="Disordered" evidence="1">
    <location>
        <begin position="55"/>
        <end position="88"/>
    </location>
</feature>
<evidence type="ECO:0000313" key="3">
    <source>
        <dbReference type="Proteomes" id="UP000762676"/>
    </source>
</evidence>
<evidence type="ECO:0000313" key="2">
    <source>
        <dbReference type="EMBL" id="GFR88024.1"/>
    </source>
</evidence>
<gene>
    <name evidence="2" type="ORF">ElyMa_002507100</name>
</gene>
<keyword evidence="3" id="KW-1185">Reference proteome</keyword>
<name>A0AAV4GR25_9GAST</name>
<sequence length="88" mass="10000">MFCGDQMDSHCTTGDTRVAGDKAGKVKKKCSIYNYEMITLLNILLLIMQNNNDTIDDVDIDTVGDDDDDDDDDDDEDYDENLEHDDEQ</sequence>
<dbReference type="Proteomes" id="UP000762676">
    <property type="component" value="Unassembled WGS sequence"/>
</dbReference>
<accession>A0AAV4GR25</accession>